<evidence type="ECO:0000313" key="1">
    <source>
        <dbReference type="EMBL" id="KDQ14866.1"/>
    </source>
</evidence>
<dbReference type="PANTHER" id="PTHR37450:SF1">
    <property type="entry name" value="CIPC PROTEIN"/>
    <property type="match status" value="1"/>
</dbReference>
<dbReference type="HOGENOM" id="CLU_143683_2_0_1"/>
<evidence type="ECO:0008006" key="3">
    <source>
        <dbReference type="Google" id="ProtNLM"/>
    </source>
</evidence>
<gene>
    <name evidence="1" type="ORF">BOTBODRAFT_44379</name>
</gene>
<protein>
    <recommendedName>
        <fullName evidence="3">CipC-like antibiotic response protein</fullName>
    </recommendedName>
</protein>
<sequence length="102" mass="11452">MTFFQRNSEPATAWDTYQTTEHKSSLSHELIAAAAAFEGAKAYGKHVEEYGKPESHEKAREIFAAGAGAFIDHEIETRGLNALDKEKAKRQATKHFDDTYTF</sequence>
<dbReference type="InterPro" id="IPR022234">
    <property type="entry name" value="DUF3759"/>
</dbReference>
<dbReference type="Pfam" id="PF12585">
    <property type="entry name" value="DUF3759"/>
    <property type="match status" value="1"/>
</dbReference>
<organism evidence="1 2">
    <name type="scientific">Botryobasidium botryosum (strain FD-172 SS1)</name>
    <dbReference type="NCBI Taxonomy" id="930990"/>
    <lineage>
        <taxon>Eukaryota</taxon>
        <taxon>Fungi</taxon>
        <taxon>Dikarya</taxon>
        <taxon>Basidiomycota</taxon>
        <taxon>Agaricomycotina</taxon>
        <taxon>Agaricomycetes</taxon>
        <taxon>Cantharellales</taxon>
        <taxon>Botryobasidiaceae</taxon>
        <taxon>Botryobasidium</taxon>
    </lineage>
</organism>
<dbReference type="STRING" id="930990.A0A067MTJ0"/>
<dbReference type="AlphaFoldDB" id="A0A067MTJ0"/>
<dbReference type="InParanoid" id="A0A067MTJ0"/>
<reference evidence="2" key="1">
    <citation type="journal article" date="2014" name="Proc. Natl. Acad. Sci. U.S.A.">
        <title>Extensive sampling of basidiomycete genomes demonstrates inadequacy of the white-rot/brown-rot paradigm for wood decay fungi.</title>
        <authorList>
            <person name="Riley R."/>
            <person name="Salamov A.A."/>
            <person name="Brown D.W."/>
            <person name="Nagy L.G."/>
            <person name="Floudas D."/>
            <person name="Held B.W."/>
            <person name="Levasseur A."/>
            <person name="Lombard V."/>
            <person name="Morin E."/>
            <person name="Otillar R."/>
            <person name="Lindquist E.A."/>
            <person name="Sun H."/>
            <person name="LaButti K.M."/>
            <person name="Schmutz J."/>
            <person name="Jabbour D."/>
            <person name="Luo H."/>
            <person name="Baker S.E."/>
            <person name="Pisabarro A.G."/>
            <person name="Walton J.D."/>
            <person name="Blanchette R.A."/>
            <person name="Henrissat B."/>
            <person name="Martin F."/>
            <person name="Cullen D."/>
            <person name="Hibbett D.S."/>
            <person name="Grigoriev I.V."/>
        </authorList>
    </citation>
    <scope>NUCLEOTIDE SEQUENCE [LARGE SCALE GENOMIC DNA]</scope>
    <source>
        <strain evidence="2">FD-172 SS1</strain>
    </source>
</reference>
<dbReference type="OrthoDB" id="9895617at2759"/>
<evidence type="ECO:0000313" key="2">
    <source>
        <dbReference type="Proteomes" id="UP000027195"/>
    </source>
</evidence>
<name>A0A067MTJ0_BOTB1</name>
<dbReference type="PANTHER" id="PTHR37450">
    <property type="entry name" value="CIPC PROTEIN"/>
    <property type="match status" value="1"/>
</dbReference>
<keyword evidence="2" id="KW-1185">Reference proteome</keyword>
<dbReference type="EMBL" id="KL198035">
    <property type="protein sequence ID" value="KDQ14866.1"/>
    <property type="molecule type" value="Genomic_DNA"/>
</dbReference>
<accession>A0A067MTJ0</accession>
<proteinExistence type="predicted"/>
<dbReference type="Proteomes" id="UP000027195">
    <property type="component" value="Unassembled WGS sequence"/>
</dbReference>